<dbReference type="GO" id="GO:0046872">
    <property type="term" value="F:metal ion binding"/>
    <property type="evidence" value="ECO:0007669"/>
    <property type="project" value="UniProtKB-KW"/>
</dbReference>
<evidence type="ECO:0000313" key="7">
    <source>
        <dbReference type="EMBL" id="OGH78526.1"/>
    </source>
</evidence>
<evidence type="ECO:0000256" key="4">
    <source>
        <dbReference type="ARBA" id="ARBA00022723"/>
    </source>
</evidence>
<feature type="domain" description="Amidohydrolase-related" evidence="6">
    <location>
        <begin position="40"/>
        <end position="361"/>
    </location>
</feature>
<dbReference type="PROSITE" id="PS00482">
    <property type="entry name" value="DIHYDROOROTASE_1"/>
    <property type="match status" value="1"/>
</dbReference>
<dbReference type="PANTHER" id="PTHR43668">
    <property type="entry name" value="ALLANTOINASE"/>
    <property type="match status" value="1"/>
</dbReference>
<comment type="cofactor">
    <cofactor evidence="1">
        <name>Zn(2+)</name>
        <dbReference type="ChEBI" id="CHEBI:29105"/>
    </cofactor>
</comment>
<evidence type="ECO:0000256" key="2">
    <source>
        <dbReference type="ARBA" id="ARBA00002368"/>
    </source>
</evidence>
<dbReference type="AlphaFoldDB" id="A0A1F6N3G6"/>
<evidence type="ECO:0000256" key="1">
    <source>
        <dbReference type="ARBA" id="ARBA00001947"/>
    </source>
</evidence>
<dbReference type="InterPro" id="IPR011059">
    <property type="entry name" value="Metal-dep_hydrolase_composite"/>
</dbReference>
<sequence>MFKNSWVTVISAQHKFTLTSRIRVLKISKVHYNNMPRLITIPALVDPHVHFRTPGGEHKEDWNTGTQAALAGGVTTVFDMPNTNPPTTTLELVRAKKTMIEKTLTEYKRVLRYYFYLGATATNLAEIARCQNEIIGVKLFMGASTGNLQVEDDVVVEEIFRECGRLGIVLAIHCEDEAVLQQAKSDFVGTPTARDHGRLRPRTAAITALQKAIQWSEKYQTRVYVLHVSTAEEIELIKAAKAKGIAIFAEVTPHHLFLNETDLEHLGNLGKMNPPLRTATDQAALWSGIHDGTVDTIGTDHAPHTLEEKNLDYAQAPSGVPGIETYLALLLDANHRGLISLDEITRLTRTNIQRIFNLPENNDTVTIDLELVKIIRNEDMLTKCKWSPFAGKTLNGWPILAQIKD</sequence>
<dbReference type="CDD" id="cd01318">
    <property type="entry name" value="DHOase_IIb"/>
    <property type="match status" value="1"/>
</dbReference>
<dbReference type="EMBL" id="MFQH01000008">
    <property type="protein sequence ID" value="OGH78526.1"/>
    <property type="molecule type" value="Genomic_DNA"/>
</dbReference>
<evidence type="ECO:0000256" key="5">
    <source>
        <dbReference type="ARBA" id="ARBA00022801"/>
    </source>
</evidence>
<reference evidence="7 8" key="1">
    <citation type="journal article" date="2016" name="Nat. Commun.">
        <title>Thousands of microbial genomes shed light on interconnected biogeochemical processes in an aquifer system.</title>
        <authorList>
            <person name="Anantharaman K."/>
            <person name="Brown C.T."/>
            <person name="Hug L.A."/>
            <person name="Sharon I."/>
            <person name="Castelle C.J."/>
            <person name="Probst A.J."/>
            <person name="Thomas B.C."/>
            <person name="Singh A."/>
            <person name="Wilkins M.J."/>
            <person name="Karaoz U."/>
            <person name="Brodie E.L."/>
            <person name="Williams K.H."/>
            <person name="Hubbard S.S."/>
            <person name="Banfield J.F."/>
        </authorList>
    </citation>
    <scope>NUCLEOTIDE SEQUENCE [LARGE SCALE GENOMIC DNA]</scope>
</reference>
<dbReference type="Gene3D" id="3.20.20.140">
    <property type="entry name" value="Metal-dependent hydrolases"/>
    <property type="match status" value="1"/>
</dbReference>
<dbReference type="GO" id="GO:0006145">
    <property type="term" value="P:purine nucleobase catabolic process"/>
    <property type="evidence" value="ECO:0007669"/>
    <property type="project" value="TreeGrafter"/>
</dbReference>
<organism evidence="7 8">
    <name type="scientific">Candidatus Magasanikbacteria bacterium RIFCSPLOWO2_01_FULL_40_15</name>
    <dbReference type="NCBI Taxonomy" id="1798686"/>
    <lineage>
        <taxon>Bacteria</taxon>
        <taxon>Candidatus Magasanikiibacteriota</taxon>
    </lineage>
</organism>
<evidence type="ECO:0000313" key="8">
    <source>
        <dbReference type="Proteomes" id="UP000177040"/>
    </source>
</evidence>
<dbReference type="GO" id="GO:0005737">
    <property type="term" value="C:cytoplasm"/>
    <property type="evidence" value="ECO:0007669"/>
    <property type="project" value="TreeGrafter"/>
</dbReference>
<protein>
    <recommendedName>
        <fullName evidence="6">Amidohydrolase-related domain-containing protein</fullName>
    </recommendedName>
</protein>
<dbReference type="InterPro" id="IPR032466">
    <property type="entry name" value="Metal_Hydrolase"/>
</dbReference>
<comment type="function">
    <text evidence="2">Catalyzes the reversible cyclization of carbamoyl aspartate to dihydroorotate.</text>
</comment>
<dbReference type="InterPro" id="IPR006680">
    <property type="entry name" value="Amidohydro-rel"/>
</dbReference>
<dbReference type="Pfam" id="PF01979">
    <property type="entry name" value="Amidohydro_1"/>
    <property type="match status" value="1"/>
</dbReference>
<dbReference type="PROSITE" id="PS00483">
    <property type="entry name" value="DIHYDROOROTASE_2"/>
    <property type="match status" value="1"/>
</dbReference>
<evidence type="ECO:0000256" key="3">
    <source>
        <dbReference type="ARBA" id="ARBA00010286"/>
    </source>
</evidence>
<dbReference type="NCBIfam" id="TIGR00857">
    <property type="entry name" value="pyrC_multi"/>
    <property type="match status" value="1"/>
</dbReference>
<dbReference type="InterPro" id="IPR002195">
    <property type="entry name" value="Dihydroorotase_CS"/>
</dbReference>
<dbReference type="PANTHER" id="PTHR43668:SF4">
    <property type="entry name" value="ALLANTOINASE"/>
    <property type="match status" value="1"/>
</dbReference>
<dbReference type="InterPro" id="IPR050138">
    <property type="entry name" value="DHOase/Allantoinase_Hydrolase"/>
</dbReference>
<accession>A0A1F6N3G6</accession>
<comment type="caution">
    <text evidence="7">The sequence shown here is derived from an EMBL/GenBank/DDBJ whole genome shotgun (WGS) entry which is preliminary data.</text>
</comment>
<comment type="similarity">
    <text evidence="3">Belongs to the metallo-dependent hydrolases superfamily. DHOase family. Class I DHOase subfamily.</text>
</comment>
<dbReference type="SUPFAM" id="SSF51338">
    <property type="entry name" value="Composite domain of metallo-dependent hydrolases"/>
    <property type="match status" value="1"/>
</dbReference>
<dbReference type="SUPFAM" id="SSF51556">
    <property type="entry name" value="Metallo-dependent hydrolases"/>
    <property type="match status" value="1"/>
</dbReference>
<keyword evidence="4" id="KW-0479">Metal-binding</keyword>
<proteinExistence type="inferred from homology"/>
<dbReference type="GO" id="GO:0004038">
    <property type="term" value="F:allantoinase activity"/>
    <property type="evidence" value="ECO:0007669"/>
    <property type="project" value="TreeGrafter"/>
</dbReference>
<evidence type="ECO:0000259" key="6">
    <source>
        <dbReference type="Pfam" id="PF01979"/>
    </source>
</evidence>
<name>A0A1F6N3G6_9BACT</name>
<keyword evidence="5" id="KW-0378">Hydrolase</keyword>
<gene>
    <name evidence="7" type="ORF">A2983_00450</name>
</gene>
<dbReference type="Proteomes" id="UP000177040">
    <property type="component" value="Unassembled WGS sequence"/>
</dbReference>